<sequence length="155" mass="17600">MRGLELIGNRRGTDMLNMLIGVHLRKEMFLNLRKSKLLPMGDGPFRIQIRINDNAYYGDSNSFNIVDLSPFCASTPTPNLRSNSLQEGKHDMNMSKQVEDTQKSTRREESIALQGPMTRGEENPRGNAQGTRPPSRMNYKILPFLGEIKPDSYLD</sequence>
<dbReference type="Proteomes" id="UP000257109">
    <property type="component" value="Unassembled WGS sequence"/>
</dbReference>
<feature type="non-terminal residue" evidence="2">
    <location>
        <position position="1"/>
    </location>
</feature>
<dbReference type="AlphaFoldDB" id="A0A371I3W9"/>
<feature type="region of interest" description="Disordered" evidence="1">
    <location>
        <begin position="77"/>
        <end position="138"/>
    </location>
</feature>
<organism evidence="2 3">
    <name type="scientific">Mucuna pruriens</name>
    <name type="common">Velvet bean</name>
    <name type="synonym">Dolichos pruriens</name>
    <dbReference type="NCBI Taxonomy" id="157652"/>
    <lineage>
        <taxon>Eukaryota</taxon>
        <taxon>Viridiplantae</taxon>
        <taxon>Streptophyta</taxon>
        <taxon>Embryophyta</taxon>
        <taxon>Tracheophyta</taxon>
        <taxon>Spermatophyta</taxon>
        <taxon>Magnoliopsida</taxon>
        <taxon>eudicotyledons</taxon>
        <taxon>Gunneridae</taxon>
        <taxon>Pentapetalae</taxon>
        <taxon>rosids</taxon>
        <taxon>fabids</taxon>
        <taxon>Fabales</taxon>
        <taxon>Fabaceae</taxon>
        <taxon>Papilionoideae</taxon>
        <taxon>50 kb inversion clade</taxon>
        <taxon>NPAAA clade</taxon>
        <taxon>indigoferoid/millettioid clade</taxon>
        <taxon>Phaseoleae</taxon>
        <taxon>Mucuna</taxon>
    </lineage>
</organism>
<gene>
    <name evidence="2" type="ORF">CR513_05864</name>
</gene>
<protein>
    <submittedName>
        <fullName evidence="2">Uncharacterized protein</fullName>
    </submittedName>
</protein>
<proteinExistence type="predicted"/>
<evidence type="ECO:0000256" key="1">
    <source>
        <dbReference type="SAM" id="MobiDB-lite"/>
    </source>
</evidence>
<accession>A0A371I3W9</accession>
<feature type="compositionally biased region" description="Polar residues" evidence="1">
    <location>
        <begin position="77"/>
        <end position="86"/>
    </location>
</feature>
<feature type="compositionally biased region" description="Basic and acidic residues" evidence="1">
    <location>
        <begin position="87"/>
        <end position="110"/>
    </location>
</feature>
<keyword evidence="3" id="KW-1185">Reference proteome</keyword>
<dbReference type="EMBL" id="QJKJ01000983">
    <property type="protein sequence ID" value="RDY09737.1"/>
    <property type="molecule type" value="Genomic_DNA"/>
</dbReference>
<evidence type="ECO:0000313" key="2">
    <source>
        <dbReference type="EMBL" id="RDY09737.1"/>
    </source>
</evidence>
<evidence type="ECO:0000313" key="3">
    <source>
        <dbReference type="Proteomes" id="UP000257109"/>
    </source>
</evidence>
<comment type="caution">
    <text evidence="2">The sequence shown here is derived from an EMBL/GenBank/DDBJ whole genome shotgun (WGS) entry which is preliminary data.</text>
</comment>
<name>A0A371I3W9_MUCPR</name>
<dbReference type="OrthoDB" id="6774450at2759"/>
<reference evidence="2" key="1">
    <citation type="submission" date="2018-05" db="EMBL/GenBank/DDBJ databases">
        <title>Draft genome of Mucuna pruriens seed.</title>
        <authorList>
            <person name="Nnadi N.E."/>
            <person name="Vos R."/>
            <person name="Hasami M.H."/>
            <person name="Devisetty U.K."/>
            <person name="Aguiy J.C."/>
        </authorList>
    </citation>
    <scope>NUCLEOTIDE SEQUENCE [LARGE SCALE GENOMIC DNA]</scope>
    <source>
        <strain evidence="2">JCA_2017</strain>
    </source>
</reference>